<dbReference type="EMBL" id="MFZF01000016">
    <property type="protein sequence ID" value="OGK16438.1"/>
    <property type="molecule type" value="Genomic_DNA"/>
</dbReference>
<evidence type="ECO:0000313" key="8">
    <source>
        <dbReference type="EMBL" id="OGK16438.1"/>
    </source>
</evidence>
<keyword evidence="5" id="KW-0676">Redox-active center</keyword>
<dbReference type="Proteomes" id="UP000178372">
    <property type="component" value="Unassembled WGS sequence"/>
</dbReference>
<dbReference type="AlphaFoldDB" id="A0A1F7GC56"/>
<comment type="similarity">
    <text evidence="1">Belongs to the thioredoxin family. DsbA subfamily.</text>
</comment>
<keyword evidence="4" id="KW-1015">Disulfide bond</keyword>
<proteinExistence type="inferred from homology"/>
<organism evidence="8 9">
    <name type="scientific">Candidatus Roizmanbacteria bacterium RIFCSPHIGHO2_01_FULL_39_12b</name>
    <dbReference type="NCBI Taxonomy" id="1802030"/>
    <lineage>
        <taxon>Bacteria</taxon>
        <taxon>Candidatus Roizmaniibacteriota</taxon>
    </lineage>
</organism>
<evidence type="ECO:0000256" key="1">
    <source>
        <dbReference type="ARBA" id="ARBA00005791"/>
    </source>
</evidence>
<feature type="transmembrane region" description="Helical" evidence="6">
    <location>
        <begin position="12"/>
        <end position="29"/>
    </location>
</feature>
<evidence type="ECO:0000313" key="9">
    <source>
        <dbReference type="Proteomes" id="UP000178372"/>
    </source>
</evidence>
<evidence type="ECO:0000259" key="7">
    <source>
        <dbReference type="PROSITE" id="PS51352"/>
    </source>
</evidence>
<evidence type="ECO:0000256" key="6">
    <source>
        <dbReference type="SAM" id="Phobius"/>
    </source>
</evidence>
<sequence>MKNNKNPISTSNILVVLLIAAAFGVGYLWNKVQTLEKGTNTTTQQAQNTNQPPEPTIPTTMDIVKPDANKDHWQGPKDAKVVMVEYTDYECPFCNQFHPTPKRILGEYKNVAHVVRNFPLSFHPKAQDAAEAVECAADQRGNTAYFKFADAVFEAMPSLELSGLGDLAAKNGLNKAKLQQCLDSNKYEQKVKDQLAEGTKAGVRATPTTVLYNVATGKTRVIEGALPYESVKQTLDEFLKG</sequence>
<dbReference type="SUPFAM" id="SSF52833">
    <property type="entry name" value="Thioredoxin-like"/>
    <property type="match status" value="1"/>
</dbReference>
<dbReference type="PROSITE" id="PS51352">
    <property type="entry name" value="THIOREDOXIN_2"/>
    <property type="match status" value="1"/>
</dbReference>
<dbReference type="InterPro" id="IPR012336">
    <property type="entry name" value="Thioredoxin-like_fold"/>
</dbReference>
<keyword evidence="3" id="KW-0560">Oxidoreductase</keyword>
<keyword evidence="6" id="KW-1133">Transmembrane helix</keyword>
<gene>
    <name evidence="8" type="ORF">A2690_03765</name>
</gene>
<evidence type="ECO:0000256" key="3">
    <source>
        <dbReference type="ARBA" id="ARBA00023002"/>
    </source>
</evidence>
<keyword evidence="2" id="KW-0732">Signal</keyword>
<name>A0A1F7GC56_9BACT</name>
<keyword evidence="6" id="KW-0812">Transmembrane</keyword>
<reference evidence="8 9" key="1">
    <citation type="journal article" date="2016" name="Nat. Commun.">
        <title>Thousands of microbial genomes shed light on interconnected biogeochemical processes in an aquifer system.</title>
        <authorList>
            <person name="Anantharaman K."/>
            <person name="Brown C.T."/>
            <person name="Hug L.A."/>
            <person name="Sharon I."/>
            <person name="Castelle C.J."/>
            <person name="Probst A.J."/>
            <person name="Thomas B.C."/>
            <person name="Singh A."/>
            <person name="Wilkins M.J."/>
            <person name="Karaoz U."/>
            <person name="Brodie E.L."/>
            <person name="Williams K.H."/>
            <person name="Hubbard S.S."/>
            <person name="Banfield J.F."/>
        </authorList>
    </citation>
    <scope>NUCLEOTIDE SEQUENCE [LARGE SCALE GENOMIC DNA]</scope>
</reference>
<keyword evidence="6" id="KW-0472">Membrane</keyword>
<dbReference type="Gene3D" id="3.40.30.10">
    <property type="entry name" value="Glutaredoxin"/>
    <property type="match status" value="1"/>
</dbReference>
<comment type="caution">
    <text evidence="8">The sequence shown here is derived from an EMBL/GenBank/DDBJ whole genome shotgun (WGS) entry which is preliminary data.</text>
</comment>
<dbReference type="PANTHER" id="PTHR13887">
    <property type="entry name" value="GLUTATHIONE S-TRANSFERASE KAPPA"/>
    <property type="match status" value="1"/>
</dbReference>
<dbReference type="GO" id="GO:0016491">
    <property type="term" value="F:oxidoreductase activity"/>
    <property type="evidence" value="ECO:0007669"/>
    <property type="project" value="UniProtKB-KW"/>
</dbReference>
<dbReference type="Pfam" id="PF13462">
    <property type="entry name" value="Thioredoxin_4"/>
    <property type="match status" value="1"/>
</dbReference>
<evidence type="ECO:0000256" key="2">
    <source>
        <dbReference type="ARBA" id="ARBA00022729"/>
    </source>
</evidence>
<dbReference type="InterPro" id="IPR013766">
    <property type="entry name" value="Thioredoxin_domain"/>
</dbReference>
<evidence type="ECO:0000256" key="4">
    <source>
        <dbReference type="ARBA" id="ARBA00023157"/>
    </source>
</evidence>
<evidence type="ECO:0000256" key="5">
    <source>
        <dbReference type="ARBA" id="ARBA00023284"/>
    </source>
</evidence>
<feature type="domain" description="Thioredoxin" evidence="7">
    <location>
        <begin position="46"/>
        <end position="240"/>
    </location>
</feature>
<dbReference type="PANTHER" id="PTHR13887:SF14">
    <property type="entry name" value="DISULFIDE BOND FORMATION PROTEIN D"/>
    <property type="match status" value="1"/>
</dbReference>
<accession>A0A1F7GC56</accession>
<dbReference type="InterPro" id="IPR036249">
    <property type="entry name" value="Thioredoxin-like_sf"/>
</dbReference>
<protein>
    <recommendedName>
        <fullName evidence="7">Thioredoxin domain-containing protein</fullName>
    </recommendedName>
</protein>